<evidence type="ECO:0000313" key="3">
    <source>
        <dbReference type="Proteomes" id="UP000028725"/>
    </source>
</evidence>
<dbReference type="EMBL" id="JMCB01000013">
    <property type="protein sequence ID" value="KFE64842.1"/>
    <property type="molecule type" value="Genomic_DNA"/>
</dbReference>
<reference evidence="2 3" key="1">
    <citation type="submission" date="2014-04" db="EMBL/GenBank/DDBJ databases">
        <title>Genome assembly of Hyalangium minutum DSM 14724.</title>
        <authorList>
            <person name="Sharma G."/>
            <person name="Subramanian S."/>
        </authorList>
    </citation>
    <scope>NUCLEOTIDE SEQUENCE [LARGE SCALE GENOMIC DNA]</scope>
    <source>
        <strain evidence="2 3">DSM 14724</strain>
    </source>
</reference>
<proteinExistence type="predicted"/>
<dbReference type="Proteomes" id="UP000028725">
    <property type="component" value="Unassembled WGS sequence"/>
</dbReference>
<organism evidence="2 3">
    <name type="scientific">Hyalangium minutum</name>
    <dbReference type="NCBI Taxonomy" id="394096"/>
    <lineage>
        <taxon>Bacteria</taxon>
        <taxon>Pseudomonadati</taxon>
        <taxon>Myxococcota</taxon>
        <taxon>Myxococcia</taxon>
        <taxon>Myxococcales</taxon>
        <taxon>Cystobacterineae</taxon>
        <taxon>Archangiaceae</taxon>
        <taxon>Hyalangium</taxon>
    </lineage>
</organism>
<protein>
    <submittedName>
        <fullName evidence="2">Uncharacterized protein</fullName>
    </submittedName>
</protein>
<accession>A0A085WAX9</accession>
<dbReference type="AlphaFoldDB" id="A0A085WAX9"/>
<name>A0A085WAX9_9BACT</name>
<keyword evidence="3" id="KW-1185">Reference proteome</keyword>
<evidence type="ECO:0000313" key="2">
    <source>
        <dbReference type="EMBL" id="KFE64842.1"/>
    </source>
</evidence>
<gene>
    <name evidence="2" type="ORF">DB31_1860</name>
</gene>
<sequence length="57" mass="6297">MPREPGRAGLHQSGPPPIGYRRGLTRCFEGRQPRADQCGFLNSAVGRGDSIRFRTGR</sequence>
<comment type="caution">
    <text evidence="2">The sequence shown here is derived from an EMBL/GenBank/DDBJ whole genome shotgun (WGS) entry which is preliminary data.</text>
</comment>
<feature type="region of interest" description="Disordered" evidence="1">
    <location>
        <begin position="1"/>
        <end position="21"/>
    </location>
</feature>
<evidence type="ECO:0000256" key="1">
    <source>
        <dbReference type="SAM" id="MobiDB-lite"/>
    </source>
</evidence>